<dbReference type="EMBL" id="JAGFNK010000288">
    <property type="protein sequence ID" value="KAI9453935.1"/>
    <property type="molecule type" value="Genomic_DNA"/>
</dbReference>
<gene>
    <name evidence="1" type="ORF">F5148DRAFT_1231546</name>
</gene>
<reference evidence="1" key="1">
    <citation type="submission" date="2021-03" db="EMBL/GenBank/DDBJ databases">
        <title>Evolutionary priming and transition to the ectomycorrhizal habit in an iconic lineage of mushroom-forming fungi: is preadaptation a requirement?</title>
        <authorList>
            <consortium name="DOE Joint Genome Institute"/>
            <person name="Looney B.P."/>
            <person name="Miyauchi S."/>
            <person name="Morin E."/>
            <person name="Drula E."/>
            <person name="Courty P.E."/>
            <person name="Chicoki N."/>
            <person name="Fauchery L."/>
            <person name="Kohler A."/>
            <person name="Kuo A."/>
            <person name="LaButti K."/>
            <person name="Pangilinan J."/>
            <person name="Lipzen A."/>
            <person name="Riley R."/>
            <person name="Andreopoulos W."/>
            <person name="He G."/>
            <person name="Johnson J."/>
            <person name="Barry K.W."/>
            <person name="Grigoriev I.V."/>
            <person name="Nagy L."/>
            <person name="Hibbett D."/>
            <person name="Henrissat B."/>
            <person name="Matheny P.B."/>
            <person name="Labbe J."/>
            <person name="Martin A.F."/>
        </authorList>
    </citation>
    <scope>NUCLEOTIDE SEQUENCE</scope>
    <source>
        <strain evidence="1">BPL698</strain>
    </source>
</reference>
<proteinExistence type="predicted"/>
<organism evidence="1 2">
    <name type="scientific">Russula earlei</name>
    <dbReference type="NCBI Taxonomy" id="71964"/>
    <lineage>
        <taxon>Eukaryota</taxon>
        <taxon>Fungi</taxon>
        <taxon>Dikarya</taxon>
        <taxon>Basidiomycota</taxon>
        <taxon>Agaricomycotina</taxon>
        <taxon>Agaricomycetes</taxon>
        <taxon>Russulales</taxon>
        <taxon>Russulaceae</taxon>
        <taxon>Russula</taxon>
    </lineage>
</organism>
<accession>A0ACC0TYR1</accession>
<keyword evidence="2" id="KW-1185">Reference proteome</keyword>
<evidence type="ECO:0000313" key="1">
    <source>
        <dbReference type="EMBL" id="KAI9453935.1"/>
    </source>
</evidence>
<evidence type="ECO:0000313" key="2">
    <source>
        <dbReference type="Proteomes" id="UP001207468"/>
    </source>
</evidence>
<dbReference type="Proteomes" id="UP001207468">
    <property type="component" value="Unassembled WGS sequence"/>
</dbReference>
<sequence length="301" mass="32448">MLRFDTAPTSLDCALLDPRQSDRHHKAERRSPDCNRYHPMSVSLSGTYAPIPLQGKLALITGATGGIGKATARLFAARGVNLALHYFSQHDVATALVQELRAVGVRVAAFQADLADFEAVRTLHTQIVEELGHPDILYSNAAMAGTMLGIKAKIEDASMDEFEMCWRANAGGPFLLTKLCIPHMEKQCYGRIVFCSSIATATGGVLGPHYSSSKAALHGIMHWVAKQYSKKGITCNAVAPALIANTVMFNKPTPAHRDLVPVGRFGQPEEVAQVVELLVTNSYMTDKIVTCDGGMLPSSLA</sequence>
<protein>
    <submittedName>
        <fullName evidence="1">NAD-binding protein</fullName>
    </submittedName>
</protein>
<name>A0ACC0TYR1_9AGAM</name>
<comment type="caution">
    <text evidence="1">The sequence shown here is derived from an EMBL/GenBank/DDBJ whole genome shotgun (WGS) entry which is preliminary data.</text>
</comment>